<reference evidence="1 2" key="1">
    <citation type="submission" date="2015-07" db="EMBL/GenBank/DDBJ databases">
        <title>High-quality draft genome sequence of Oceanobacillus caeni HM6, a bacillus isolated from a human feces.</title>
        <authorList>
            <person name="Kumar J."/>
            <person name="Verma M.K."/>
            <person name="Pandey R."/>
            <person name="Bhambi M."/>
            <person name="Chauhan N."/>
        </authorList>
    </citation>
    <scope>NUCLEOTIDE SEQUENCE [LARGE SCALE GENOMIC DNA]</scope>
    <source>
        <strain evidence="1 2">HM6</strain>
    </source>
</reference>
<gene>
    <name evidence="1" type="ORF">AFL42_07320</name>
</gene>
<sequence length="65" mass="7580">MNQNRPDIIAGIKEFAIDNEKFEMTLTLTVASENPGIDKYKTVYDDIHNLLATSYQEQTNRKERF</sequence>
<organism evidence="1 2">
    <name type="scientific">Oceanobacillus caeni</name>
    <dbReference type="NCBI Taxonomy" id="405946"/>
    <lineage>
        <taxon>Bacteria</taxon>
        <taxon>Bacillati</taxon>
        <taxon>Bacillota</taxon>
        <taxon>Bacilli</taxon>
        <taxon>Bacillales</taxon>
        <taxon>Bacillaceae</taxon>
        <taxon>Oceanobacillus</taxon>
    </lineage>
</organism>
<accession>A0ABR5MK76</accession>
<keyword evidence="2" id="KW-1185">Reference proteome</keyword>
<dbReference type="Proteomes" id="UP000037854">
    <property type="component" value="Unassembled WGS sequence"/>
</dbReference>
<name>A0ABR5MK76_9BACI</name>
<protein>
    <submittedName>
        <fullName evidence="1">Uncharacterized protein</fullName>
    </submittedName>
</protein>
<evidence type="ECO:0000313" key="2">
    <source>
        <dbReference type="Proteomes" id="UP000037854"/>
    </source>
</evidence>
<evidence type="ECO:0000313" key="1">
    <source>
        <dbReference type="EMBL" id="KPH76097.1"/>
    </source>
</evidence>
<dbReference type="EMBL" id="LGTK01000018">
    <property type="protein sequence ID" value="KPH76097.1"/>
    <property type="molecule type" value="Genomic_DNA"/>
</dbReference>
<dbReference type="RefSeq" id="WP_060668245.1">
    <property type="nucleotide sequence ID" value="NZ_JBHTNP010000121.1"/>
</dbReference>
<proteinExistence type="predicted"/>
<comment type="caution">
    <text evidence="1">The sequence shown here is derived from an EMBL/GenBank/DDBJ whole genome shotgun (WGS) entry which is preliminary data.</text>
</comment>